<dbReference type="Pfam" id="PF02358">
    <property type="entry name" value="Trehalose_PPase"/>
    <property type="match status" value="1"/>
</dbReference>
<dbReference type="NCBIfam" id="TIGR01484">
    <property type="entry name" value="HAD-SF-IIB"/>
    <property type="match status" value="1"/>
</dbReference>
<proteinExistence type="inferred from homology"/>
<dbReference type="PANTHER" id="PTHR10788">
    <property type="entry name" value="TREHALOSE-6-PHOSPHATE SYNTHASE"/>
    <property type="match status" value="1"/>
</dbReference>
<keyword evidence="9" id="KW-0808">Transferase</keyword>
<dbReference type="CDD" id="cd01557">
    <property type="entry name" value="BCAT_beta_family"/>
    <property type="match status" value="1"/>
</dbReference>
<dbReference type="InterPro" id="IPR003337">
    <property type="entry name" value="Trehalose_PPase"/>
</dbReference>
<keyword evidence="10" id="KW-0663">Pyridoxal phosphate</keyword>
<reference evidence="13" key="1">
    <citation type="submission" date="2015-05" db="EMBL/GenBank/DDBJ databases">
        <authorList>
            <person name="Fogelqvist Johan"/>
        </authorList>
    </citation>
    <scope>NUCLEOTIDE SEQUENCE [LARGE SCALE GENOMIC DNA]</scope>
</reference>
<evidence type="ECO:0000256" key="1">
    <source>
        <dbReference type="ARBA" id="ARBA00001933"/>
    </source>
</evidence>
<dbReference type="SUPFAM" id="SSF56752">
    <property type="entry name" value="D-aminoacid aminotransferase-like PLP-dependent enzymes"/>
    <property type="match status" value="2"/>
</dbReference>
<dbReference type="GO" id="GO:0030234">
    <property type="term" value="F:enzyme regulator activity"/>
    <property type="evidence" value="ECO:0007669"/>
    <property type="project" value="UniProtKB-ARBA"/>
</dbReference>
<evidence type="ECO:0000256" key="3">
    <source>
        <dbReference type="ARBA" id="ARBA00005409"/>
    </source>
</evidence>
<dbReference type="FunFam" id="3.40.50.2000:FF:000036">
    <property type="entry name" value="Alpha,alpha-trehalose-phosphate synthase subunit Tps2"/>
    <property type="match status" value="1"/>
</dbReference>
<dbReference type="InterPro" id="IPR006379">
    <property type="entry name" value="HAD-SF_hydro_IIB"/>
</dbReference>
<evidence type="ECO:0000256" key="2">
    <source>
        <dbReference type="ARBA" id="ARBA00004496"/>
    </source>
</evidence>
<dbReference type="InterPro" id="IPR036412">
    <property type="entry name" value="HAD-like_sf"/>
</dbReference>
<dbReference type="Gene3D" id="3.30.70.1020">
    <property type="entry name" value="Trehalose-6-phosphate phosphatase related protein, domain 2"/>
    <property type="match status" value="1"/>
</dbReference>
<feature type="compositionally biased region" description="Polar residues" evidence="11">
    <location>
        <begin position="250"/>
        <end position="259"/>
    </location>
</feature>
<dbReference type="Gene3D" id="3.40.50.2000">
    <property type="entry name" value="Glycogen Phosphorylase B"/>
    <property type="match status" value="2"/>
</dbReference>
<dbReference type="NCBIfam" id="TIGR00685">
    <property type="entry name" value="T6PP"/>
    <property type="match status" value="1"/>
</dbReference>
<accession>A0A0G4L3G1</accession>
<dbReference type="GO" id="GO:0005829">
    <property type="term" value="C:cytosol"/>
    <property type="evidence" value="ECO:0007669"/>
    <property type="project" value="TreeGrafter"/>
</dbReference>
<comment type="cofactor">
    <cofactor evidence="1">
        <name>pyridoxal 5'-phosphate</name>
        <dbReference type="ChEBI" id="CHEBI:597326"/>
    </cofactor>
</comment>
<dbReference type="InterPro" id="IPR001544">
    <property type="entry name" value="Aminotrans_IV"/>
</dbReference>
<sequence length="1471" mass="162178">MTVFVATLQRILTLSAFCPRQFTSTCLASPAPLRQPPSAQNEQRSRALPPSPAPTNPKALILDEFDRAAPHGTGHAKVGGNYAPVLRWSDKARAEGYGITLHLDSARHEEVDEFSTSGFIGAKKTAGAYTLVVPDSQCVIDSVTSDSIQQIARSLGWAVEKRVPGTATPAPERSERTKKPGPSTLAGADKPSLFTPLPEVTPPDTPTEEHGSQDLFANEDGFRIPLSDDGNESVDAGMPADKGSPRWGGSANQPKSRASSPPPALIAEHSRTLEKARELGRQGVIQPRAIARSDSHDRVFAHANWKIVNADQGNGGLRNAADAAARDGKLGDYTWVGTLGMPTDALEGTQQKQDIEDHLVTDHDMLTVFASDKDFDGHYSHFCKQILWPVFHYQIPDNPKSKAFEDHSWKYYVNVNQAFADKIIANWKRGDVIWVHDYHLLLVPGMVRQKLPEAKIGFFLHVAFPSSEVFRCLAVRKQLLEGMLGANLVGFQIHEYARHFQQTCSRLLGAEAMPDGLQLEDRFVDVVNLPIGIDPVYIRERRANNSVKKWIETIRERYKGKRLIVARDKLDHVRGVRQKLLSYELFLNKNPQWRNQTVLIQVAMSSSEKSDLDAAVSDIVTRVNSSWANLAYQPVVYLKQDIDFPQYLALLTCADALMITSQREGMNLTSHEYLFCQDGEVLPDKKHGSLILSEFTGTSSLFGGHELAVNPWDYRACADAIKQALEMSDEEKERRWNKLYEAVMHHTGSHWFSEFLSRLDLVHEEQHKRDQTAVPRLSIGTLTQRYKRSERRLFILDYEGTLVSWGPMNQIIPVSPQRTVDVLNDLLLDDRNTIYVMSGRRPEELDRTFRRVPNLGLIAENGCFLKDCGKSTWQVMADAEQIRSWKASVKSIMTYYLERTPGAVIEERRCSLVFHYKGAEDYDSAARQASDCASHVNDACEAQRVHAIPLNGCIIVEPIDWTKSTAAERIFEDLKAGMAPDEQHKGPVDFLMVVGDGRDDEKVFKWANTLADEGVVKEVTTVTLGKRGSTEATATLTQGVSGEWTRHGVSQCSMLMTDRCPIRPRAACVYLEKRTRTMAAFPPPPTDTIDWANVGFQVREVNGHIESTYSKSTGQWTPLKFVASPFMRIHGMAPALNYGQQAYEGLKAFRGPGDDTIALFRPDRNALRLQHSADVASMPRVPEQTFLDACRAAVALNAAFVPPHATGAAMYVRPQIYGSSAQLGLSPPDEYTFAVFVIPTGVYHGVHPVKALILDEFDRAAPHGTGHAKVGGNYAPVLRWSDKARAEGYGITLHLDSARHEEIDEFSTSGFIGAKKAAGTAGAYTLVVPDSQCVIDSVTSDSIQHIARSLGWAVEKRVIKYTELPDFDEVFAAGTAAGLVPIRSITRRIAPSTPGSLSAARAGAARLSAAAPGEETVIFIPEAQHDAGPVCLQLLGALKGIQSGKAEDAFGWRFAVAEADGAKVVVEANGA</sequence>
<evidence type="ECO:0000256" key="5">
    <source>
        <dbReference type="ARBA" id="ARBA00009320"/>
    </source>
</evidence>
<evidence type="ECO:0000256" key="9">
    <source>
        <dbReference type="ARBA" id="ARBA00022679"/>
    </source>
</evidence>
<dbReference type="InterPro" id="IPR036038">
    <property type="entry name" value="Aminotransferase-like"/>
</dbReference>
<dbReference type="Gene3D" id="3.30.470.10">
    <property type="match status" value="1"/>
</dbReference>
<evidence type="ECO:0000256" key="8">
    <source>
        <dbReference type="ARBA" id="ARBA00022576"/>
    </source>
</evidence>
<dbReference type="Pfam" id="PF00982">
    <property type="entry name" value="Glyco_transf_20"/>
    <property type="match status" value="1"/>
</dbReference>
<dbReference type="GO" id="GO:0009081">
    <property type="term" value="P:branched-chain amino acid metabolic process"/>
    <property type="evidence" value="ECO:0007669"/>
    <property type="project" value="InterPro"/>
</dbReference>
<dbReference type="InterPro" id="IPR001830">
    <property type="entry name" value="Glyco_trans_20"/>
</dbReference>
<dbReference type="SUPFAM" id="SSF56784">
    <property type="entry name" value="HAD-like"/>
    <property type="match status" value="1"/>
</dbReference>
<protein>
    <submittedName>
        <fullName evidence="12">Uncharacterized protein</fullName>
    </submittedName>
</protein>
<evidence type="ECO:0000256" key="7">
    <source>
        <dbReference type="ARBA" id="ARBA00022553"/>
    </source>
</evidence>
<dbReference type="PANTHER" id="PTHR10788:SF15">
    <property type="entry name" value="TREHALOSE SYNTHASE COMPLEX REGULATORY SUBUNIT TPS3-RELATED"/>
    <property type="match status" value="1"/>
</dbReference>
<dbReference type="SUPFAM" id="SSF53756">
    <property type="entry name" value="UDP-Glycosyltransferase/glycogen phosphorylase"/>
    <property type="match status" value="1"/>
</dbReference>
<dbReference type="FunFam" id="3.40.50.2000:FF:000099">
    <property type="entry name" value="Alpha,alpha-trehalose phosphate synthase subunit, putative"/>
    <property type="match status" value="1"/>
</dbReference>
<dbReference type="GO" id="GO:0005946">
    <property type="term" value="C:alpha,alpha-trehalose-phosphate synthase complex (UDP-forming)"/>
    <property type="evidence" value="ECO:0007669"/>
    <property type="project" value="TreeGrafter"/>
</dbReference>
<gene>
    <name evidence="12" type="ORF">BN1723_011011</name>
</gene>
<evidence type="ECO:0000313" key="12">
    <source>
        <dbReference type="EMBL" id="CRK16483.1"/>
    </source>
</evidence>
<dbReference type="FunFam" id="3.30.470.10:FF:000004">
    <property type="entry name" value="Branched-chain-amino-acid aminotransferase"/>
    <property type="match status" value="1"/>
</dbReference>
<keyword evidence="6" id="KW-0963">Cytoplasm</keyword>
<dbReference type="GO" id="GO:0005992">
    <property type="term" value="P:trehalose biosynthetic process"/>
    <property type="evidence" value="ECO:0007669"/>
    <property type="project" value="InterPro"/>
</dbReference>
<dbReference type="Gene3D" id="3.20.10.10">
    <property type="entry name" value="D-amino Acid Aminotransferase, subunit A, domain 2"/>
    <property type="match status" value="2"/>
</dbReference>
<feature type="region of interest" description="Disordered" evidence="11">
    <location>
        <begin position="28"/>
        <end position="57"/>
    </location>
</feature>
<comment type="similarity">
    <text evidence="5">Belongs to the class-IV pyridoxal-phosphate-dependent aminotransferase family.</text>
</comment>
<name>A0A0G4L3G1_VERLO</name>
<comment type="similarity">
    <text evidence="4">In the C-terminal section; belongs to the trehalose phosphatase family.</text>
</comment>
<dbReference type="GO" id="GO:0004805">
    <property type="term" value="F:trehalose-phosphatase activity"/>
    <property type="evidence" value="ECO:0007669"/>
    <property type="project" value="TreeGrafter"/>
</dbReference>
<evidence type="ECO:0000256" key="4">
    <source>
        <dbReference type="ARBA" id="ARBA00006330"/>
    </source>
</evidence>
<dbReference type="InterPro" id="IPR043132">
    <property type="entry name" value="BCAT-like_C"/>
</dbReference>
<evidence type="ECO:0000256" key="10">
    <source>
        <dbReference type="ARBA" id="ARBA00022898"/>
    </source>
</evidence>
<dbReference type="InterPro" id="IPR033939">
    <property type="entry name" value="BCAT_family"/>
</dbReference>
<dbReference type="InterPro" id="IPR043131">
    <property type="entry name" value="BCAT-like_N"/>
</dbReference>
<keyword evidence="7" id="KW-0597">Phosphoprotein</keyword>
<dbReference type="GO" id="GO:0003825">
    <property type="term" value="F:alpha,alpha-trehalose-phosphate synthase (UDP-forming) activity"/>
    <property type="evidence" value="ECO:0007669"/>
    <property type="project" value="TreeGrafter"/>
</dbReference>
<dbReference type="Pfam" id="PF01063">
    <property type="entry name" value="Aminotran_4"/>
    <property type="match status" value="2"/>
</dbReference>
<keyword evidence="8" id="KW-0032">Aminotransferase</keyword>
<dbReference type="CDD" id="cd03788">
    <property type="entry name" value="GT20_TPS"/>
    <property type="match status" value="1"/>
</dbReference>
<organism evidence="12 13">
    <name type="scientific">Verticillium longisporum</name>
    <name type="common">Verticillium dahliae var. longisporum</name>
    <dbReference type="NCBI Taxonomy" id="100787"/>
    <lineage>
        <taxon>Eukaryota</taxon>
        <taxon>Fungi</taxon>
        <taxon>Dikarya</taxon>
        <taxon>Ascomycota</taxon>
        <taxon>Pezizomycotina</taxon>
        <taxon>Sordariomycetes</taxon>
        <taxon>Hypocreomycetidae</taxon>
        <taxon>Glomerellales</taxon>
        <taxon>Plectosphaerellaceae</taxon>
        <taxon>Verticillium</taxon>
    </lineage>
</organism>
<comment type="subcellular location">
    <subcellularLocation>
        <location evidence="2">Cytoplasm</location>
    </subcellularLocation>
</comment>
<dbReference type="FunFam" id="3.30.70.1020:FF:000001">
    <property type="entry name" value="Alpha,alpha-trehalose-phosphate synthase [UDP-forming] 1"/>
    <property type="match status" value="1"/>
</dbReference>
<comment type="similarity">
    <text evidence="3">In the N-terminal section; belongs to the glycosyltransferase 20 family.</text>
</comment>
<dbReference type="InterPro" id="IPR023214">
    <property type="entry name" value="HAD_sf"/>
</dbReference>
<dbReference type="Gene3D" id="3.40.50.1000">
    <property type="entry name" value="HAD superfamily/HAD-like"/>
    <property type="match status" value="1"/>
</dbReference>
<feature type="region of interest" description="Disordered" evidence="11">
    <location>
        <begin position="162"/>
        <end position="264"/>
    </location>
</feature>
<evidence type="ECO:0000256" key="11">
    <source>
        <dbReference type="SAM" id="MobiDB-lite"/>
    </source>
</evidence>
<evidence type="ECO:0000313" key="13">
    <source>
        <dbReference type="Proteomes" id="UP000045706"/>
    </source>
</evidence>
<dbReference type="Proteomes" id="UP000045706">
    <property type="component" value="Unassembled WGS sequence"/>
</dbReference>
<dbReference type="EMBL" id="CVQI01007002">
    <property type="protein sequence ID" value="CRK16483.1"/>
    <property type="molecule type" value="Genomic_DNA"/>
</dbReference>
<evidence type="ECO:0000256" key="6">
    <source>
        <dbReference type="ARBA" id="ARBA00022490"/>
    </source>
</evidence>
<dbReference type="GO" id="GO:0004084">
    <property type="term" value="F:branched-chain-amino-acid transaminase activity"/>
    <property type="evidence" value="ECO:0007669"/>
    <property type="project" value="InterPro"/>
</dbReference>